<gene>
    <name evidence="5" type="ORF">GCM10023214_58850</name>
</gene>
<sequence>MLIGVGNEYRHDDGVGPAVVAEVAARNLPGVRAVVSDGEPASLLEAWTGAALAVVVDAVLCEPATPGRLWRSTVDALPGGTGVASSHALGIPEALLLGQTLGRVPGRLVVFAVEAADLGLGVGLSPVVQATVPVVVDAVLAELASADAR</sequence>
<keyword evidence="3" id="KW-0064">Aspartyl protease</keyword>
<keyword evidence="2 5" id="KW-0645">Protease</keyword>
<evidence type="ECO:0000256" key="3">
    <source>
        <dbReference type="ARBA" id="ARBA00022750"/>
    </source>
</evidence>
<reference evidence="6" key="1">
    <citation type="journal article" date="2019" name="Int. J. Syst. Evol. Microbiol.">
        <title>The Global Catalogue of Microorganisms (GCM) 10K type strain sequencing project: providing services to taxonomists for standard genome sequencing and annotation.</title>
        <authorList>
            <consortium name="The Broad Institute Genomics Platform"/>
            <consortium name="The Broad Institute Genome Sequencing Center for Infectious Disease"/>
            <person name="Wu L."/>
            <person name="Ma J."/>
        </authorList>
    </citation>
    <scope>NUCLEOTIDE SEQUENCE [LARGE SCALE GENOMIC DNA]</scope>
    <source>
        <strain evidence="6">JCM 18054</strain>
    </source>
</reference>
<organism evidence="5 6">
    <name type="scientific">Amycolatopsis dongchuanensis</name>
    <dbReference type="NCBI Taxonomy" id="1070866"/>
    <lineage>
        <taxon>Bacteria</taxon>
        <taxon>Bacillati</taxon>
        <taxon>Actinomycetota</taxon>
        <taxon>Actinomycetes</taxon>
        <taxon>Pseudonocardiales</taxon>
        <taxon>Pseudonocardiaceae</taxon>
        <taxon>Amycolatopsis</taxon>
    </lineage>
</organism>
<evidence type="ECO:0000256" key="4">
    <source>
        <dbReference type="ARBA" id="ARBA00022801"/>
    </source>
</evidence>
<dbReference type="GO" id="GO:0006508">
    <property type="term" value="P:proteolysis"/>
    <property type="evidence" value="ECO:0007669"/>
    <property type="project" value="UniProtKB-KW"/>
</dbReference>
<dbReference type="PANTHER" id="PTHR30302:SF1">
    <property type="entry name" value="HYDROGENASE 2 MATURATION PROTEASE"/>
    <property type="match status" value="1"/>
</dbReference>
<dbReference type="InterPro" id="IPR000671">
    <property type="entry name" value="Peptidase_A31"/>
</dbReference>
<keyword evidence="4" id="KW-0378">Hydrolase</keyword>
<dbReference type="CDD" id="cd00518">
    <property type="entry name" value="H2MP"/>
    <property type="match status" value="1"/>
</dbReference>
<dbReference type="SUPFAM" id="SSF53163">
    <property type="entry name" value="HybD-like"/>
    <property type="match status" value="1"/>
</dbReference>
<evidence type="ECO:0000313" key="5">
    <source>
        <dbReference type="EMBL" id="GAA4659424.1"/>
    </source>
</evidence>
<evidence type="ECO:0000256" key="1">
    <source>
        <dbReference type="ARBA" id="ARBA00006814"/>
    </source>
</evidence>
<dbReference type="Pfam" id="PF01750">
    <property type="entry name" value="HycI"/>
    <property type="match status" value="1"/>
</dbReference>
<comment type="similarity">
    <text evidence="1">Belongs to the peptidase A31 family.</text>
</comment>
<dbReference type="NCBIfam" id="TIGR00072">
    <property type="entry name" value="hydrog_prot"/>
    <property type="match status" value="1"/>
</dbReference>
<dbReference type="InterPro" id="IPR023430">
    <property type="entry name" value="Pept_HybD-like_dom_sf"/>
</dbReference>
<dbReference type="Proteomes" id="UP001500192">
    <property type="component" value="Unassembled WGS sequence"/>
</dbReference>
<comment type="caution">
    <text evidence="5">The sequence shown here is derived from an EMBL/GenBank/DDBJ whole genome shotgun (WGS) entry which is preliminary data.</text>
</comment>
<dbReference type="PANTHER" id="PTHR30302">
    <property type="entry name" value="HYDROGENASE 1 MATURATION PROTEASE"/>
    <property type="match status" value="1"/>
</dbReference>
<accession>A0ABP8VCW8</accession>
<dbReference type="Gene3D" id="3.40.50.1450">
    <property type="entry name" value="HybD-like"/>
    <property type="match status" value="1"/>
</dbReference>
<evidence type="ECO:0000256" key="2">
    <source>
        <dbReference type="ARBA" id="ARBA00022670"/>
    </source>
</evidence>
<name>A0ABP8VCW8_9PSEU</name>
<evidence type="ECO:0000313" key="6">
    <source>
        <dbReference type="Proteomes" id="UP001500192"/>
    </source>
</evidence>
<keyword evidence="6" id="KW-1185">Reference proteome</keyword>
<proteinExistence type="inferred from homology"/>
<dbReference type="EMBL" id="BAABIB010000116">
    <property type="protein sequence ID" value="GAA4659424.1"/>
    <property type="molecule type" value="Genomic_DNA"/>
</dbReference>
<dbReference type="GO" id="GO:0008233">
    <property type="term" value="F:peptidase activity"/>
    <property type="evidence" value="ECO:0007669"/>
    <property type="project" value="UniProtKB-KW"/>
</dbReference>
<protein>
    <submittedName>
        <fullName evidence="5">Hydrogenase maturation protease</fullName>
    </submittedName>
</protein>